<evidence type="ECO:0000313" key="4">
    <source>
        <dbReference type="EMBL" id="VAX31395.1"/>
    </source>
</evidence>
<dbReference type="AlphaFoldDB" id="A0A3B1DI71"/>
<feature type="domain" description="PABS" evidence="3">
    <location>
        <begin position="1"/>
        <end position="131"/>
    </location>
</feature>
<dbReference type="EC" id="2.5.1.16" evidence="4"/>
<dbReference type="InterPro" id="IPR030374">
    <property type="entry name" value="PABS"/>
</dbReference>
<dbReference type="PROSITE" id="PS51006">
    <property type="entry name" value="PABS_2"/>
    <property type="match status" value="1"/>
</dbReference>
<proteinExistence type="inferred from homology"/>
<organism evidence="4">
    <name type="scientific">hydrothermal vent metagenome</name>
    <dbReference type="NCBI Taxonomy" id="652676"/>
    <lineage>
        <taxon>unclassified sequences</taxon>
        <taxon>metagenomes</taxon>
        <taxon>ecological metagenomes</taxon>
    </lineage>
</organism>
<accession>A0A3B1DI71</accession>
<comment type="similarity">
    <text evidence="1">Belongs to the spermidine/spermine synthase family.</text>
</comment>
<evidence type="ECO:0000256" key="1">
    <source>
        <dbReference type="ARBA" id="ARBA00007867"/>
    </source>
</evidence>
<protein>
    <submittedName>
        <fullName evidence="4">Spermidine synthase</fullName>
        <ecNumber evidence="4">2.5.1.16</ecNumber>
    </submittedName>
</protein>
<sequence length="289" mass="33707">DRNVLSFAKWFSNWNHDVLNRSNTRIVVQDGRTFTRWTKFSYDVITLEPMSPVQAGVVNLYSKEFYEQALDRLNPDGLMMQWLPLHLVGPDDAKAIIKTFQEVFPHTSVWNSFLTRIVLLVGSREPVRLDKNRFDDLMRIPELEESARQMGVRSLLDLTDFFITDGEQLKPYLQDAPVITDDRPLLEFSPVTLLPPLKWETDESFLNLLRYRGDQKPPVTGLSPMEEERLLRDFEIRTAQRFSVFSRRYHGPGEDAFARKNYDAGMKAMRNYMVEKKDAPISLQGAEWK</sequence>
<dbReference type="EMBL" id="UOGG01000155">
    <property type="protein sequence ID" value="VAX31395.1"/>
    <property type="molecule type" value="Genomic_DNA"/>
</dbReference>
<keyword evidence="2 4" id="KW-0808">Transferase</keyword>
<dbReference type="Gene3D" id="3.40.50.150">
    <property type="entry name" value="Vaccinia Virus protein VP39"/>
    <property type="match status" value="1"/>
</dbReference>
<dbReference type="SUPFAM" id="SSF53335">
    <property type="entry name" value="S-adenosyl-L-methionine-dependent methyltransferases"/>
    <property type="match status" value="1"/>
</dbReference>
<dbReference type="InterPro" id="IPR029063">
    <property type="entry name" value="SAM-dependent_MTases_sf"/>
</dbReference>
<gene>
    <name evidence="4" type="ORF">MNBD_NITROSPINAE05-486</name>
</gene>
<dbReference type="Pfam" id="PF01564">
    <property type="entry name" value="Spermine_synth"/>
    <property type="match status" value="1"/>
</dbReference>
<name>A0A3B1DI71_9ZZZZ</name>
<evidence type="ECO:0000256" key="2">
    <source>
        <dbReference type="ARBA" id="ARBA00022679"/>
    </source>
</evidence>
<feature type="non-terminal residue" evidence="4">
    <location>
        <position position="1"/>
    </location>
</feature>
<dbReference type="GO" id="GO:0004766">
    <property type="term" value="F:spermidine synthase activity"/>
    <property type="evidence" value="ECO:0007669"/>
    <property type="project" value="UniProtKB-EC"/>
</dbReference>
<reference evidence="4" key="1">
    <citation type="submission" date="2018-06" db="EMBL/GenBank/DDBJ databases">
        <authorList>
            <person name="Zhirakovskaya E."/>
        </authorList>
    </citation>
    <scope>NUCLEOTIDE SEQUENCE</scope>
</reference>
<evidence type="ECO:0000259" key="3">
    <source>
        <dbReference type="PROSITE" id="PS51006"/>
    </source>
</evidence>